<evidence type="ECO:0000313" key="1">
    <source>
        <dbReference type="EMBL" id="KAI4379270.1"/>
    </source>
</evidence>
<name>A0ACB9RK47_9MYRT</name>
<dbReference type="EMBL" id="CM042882">
    <property type="protein sequence ID" value="KAI4379270.1"/>
    <property type="molecule type" value="Genomic_DNA"/>
</dbReference>
<comment type="caution">
    <text evidence="1">The sequence shown here is derived from an EMBL/GenBank/DDBJ whole genome shotgun (WGS) entry which is preliminary data.</text>
</comment>
<proteinExistence type="predicted"/>
<gene>
    <name evidence="1" type="ORF">MLD38_005589</name>
</gene>
<evidence type="ECO:0000313" key="2">
    <source>
        <dbReference type="Proteomes" id="UP001057402"/>
    </source>
</evidence>
<accession>A0ACB9RK47</accession>
<protein>
    <submittedName>
        <fullName evidence="1">Uncharacterized protein</fullName>
    </submittedName>
</protein>
<organism evidence="1 2">
    <name type="scientific">Melastoma candidum</name>
    <dbReference type="NCBI Taxonomy" id="119954"/>
    <lineage>
        <taxon>Eukaryota</taxon>
        <taxon>Viridiplantae</taxon>
        <taxon>Streptophyta</taxon>
        <taxon>Embryophyta</taxon>
        <taxon>Tracheophyta</taxon>
        <taxon>Spermatophyta</taxon>
        <taxon>Magnoliopsida</taxon>
        <taxon>eudicotyledons</taxon>
        <taxon>Gunneridae</taxon>
        <taxon>Pentapetalae</taxon>
        <taxon>rosids</taxon>
        <taxon>malvids</taxon>
        <taxon>Myrtales</taxon>
        <taxon>Melastomataceae</taxon>
        <taxon>Melastomatoideae</taxon>
        <taxon>Melastomateae</taxon>
        <taxon>Melastoma</taxon>
    </lineage>
</organism>
<sequence>MSAAVHSGSKRSSSRFEEDFPAASASKKARRLSCSLGSQSPLPKAAVLAQLSACFPRMDARVLEKTLEECGDDIDAAVSRLQELCIGVEQNADPEDMSNAVEDANIPVEGSGWVELLVKEMSSASSFDDARARASRVLEALEQSICQRARSEAGQSFEKENMVLKQHIESLARDNMILKRAVALQHERQKDIEGISRELEYTKQLIPSYQEQLKKLELDNYTLSLQLKHAQLNQSVPRNFPPDVY</sequence>
<reference evidence="2" key="1">
    <citation type="journal article" date="2023" name="Front. Plant Sci.">
        <title>Chromosomal-level genome assembly of Melastoma candidum provides insights into trichome evolution.</title>
        <authorList>
            <person name="Zhong Y."/>
            <person name="Wu W."/>
            <person name="Sun C."/>
            <person name="Zou P."/>
            <person name="Liu Y."/>
            <person name="Dai S."/>
            <person name="Zhou R."/>
        </authorList>
    </citation>
    <scope>NUCLEOTIDE SEQUENCE [LARGE SCALE GENOMIC DNA]</scope>
</reference>
<keyword evidence="2" id="KW-1185">Reference proteome</keyword>
<dbReference type="Proteomes" id="UP001057402">
    <property type="component" value="Chromosome 3"/>
</dbReference>